<accession>A0A084WP67</accession>
<dbReference type="EnsemblMetazoa" id="ASIC020201-RA">
    <property type="protein sequence ID" value="ASIC020201-PA"/>
    <property type="gene ID" value="ASIC020201"/>
</dbReference>
<organism evidence="2">
    <name type="scientific">Anopheles sinensis</name>
    <name type="common">Mosquito</name>
    <dbReference type="NCBI Taxonomy" id="74873"/>
    <lineage>
        <taxon>Eukaryota</taxon>
        <taxon>Metazoa</taxon>
        <taxon>Ecdysozoa</taxon>
        <taxon>Arthropoda</taxon>
        <taxon>Hexapoda</taxon>
        <taxon>Insecta</taxon>
        <taxon>Pterygota</taxon>
        <taxon>Neoptera</taxon>
        <taxon>Endopterygota</taxon>
        <taxon>Diptera</taxon>
        <taxon>Nematocera</taxon>
        <taxon>Culicoidea</taxon>
        <taxon>Culicidae</taxon>
        <taxon>Anophelinae</taxon>
        <taxon>Anopheles</taxon>
    </lineage>
</organism>
<dbReference type="AlphaFoldDB" id="A0A084WP67"/>
<reference evidence="3" key="2">
    <citation type="submission" date="2020-05" db="UniProtKB">
        <authorList>
            <consortium name="EnsemblMetazoa"/>
        </authorList>
    </citation>
    <scope>IDENTIFICATION</scope>
</reference>
<evidence type="ECO:0000256" key="1">
    <source>
        <dbReference type="SAM" id="MobiDB-lite"/>
    </source>
</evidence>
<dbReference type="VEuPathDB" id="VectorBase:ASIC020201"/>
<dbReference type="Proteomes" id="UP000030765">
    <property type="component" value="Unassembled WGS sequence"/>
</dbReference>
<evidence type="ECO:0000313" key="2">
    <source>
        <dbReference type="EMBL" id="KFB52011.1"/>
    </source>
</evidence>
<name>A0A084WP67_ANOSI</name>
<reference evidence="2 4" key="1">
    <citation type="journal article" date="2014" name="BMC Genomics">
        <title>Genome sequence of Anopheles sinensis provides insight into genetics basis of mosquito competence for malaria parasites.</title>
        <authorList>
            <person name="Zhou D."/>
            <person name="Zhang D."/>
            <person name="Ding G."/>
            <person name="Shi L."/>
            <person name="Hou Q."/>
            <person name="Ye Y."/>
            <person name="Xu Y."/>
            <person name="Zhou H."/>
            <person name="Xiong C."/>
            <person name="Li S."/>
            <person name="Yu J."/>
            <person name="Hong S."/>
            <person name="Yu X."/>
            <person name="Zou P."/>
            <person name="Chen C."/>
            <person name="Chang X."/>
            <person name="Wang W."/>
            <person name="Lv Y."/>
            <person name="Sun Y."/>
            <person name="Ma L."/>
            <person name="Shen B."/>
            <person name="Zhu C."/>
        </authorList>
    </citation>
    <scope>NUCLEOTIDE SEQUENCE [LARGE SCALE GENOMIC DNA]</scope>
</reference>
<gene>
    <name evidence="2" type="ORF">ZHAS_00020201</name>
</gene>
<dbReference type="EMBL" id="KE525365">
    <property type="protein sequence ID" value="KFB52011.1"/>
    <property type="molecule type" value="Genomic_DNA"/>
</dbReference>
<dbReference type="EMBL" id="ATLV01024944">
    <property type="status" value="NOT_ANNOTATED_CDS"/>
    <property type="molecule type" value="Genomic_DNA"/>
</dbReference>
<feature type="region of interest" description="Disordered" evidence="1">
    <location>
        <begin position="45"/>
        <end position="113"/>
    </location>
</feature>
<sequence>MQFLNRRSAIDFTPFSSTAPGGGKAFEKLFDLWFGGHDVHSTDRRLPGVGIGTTSPRRELPEGTRLPCSQKFLSPPSARSEAKPGARKAPTRRWSNGGTVLTEGRWMENLRPD</sequence>
<evidence type="ECO:0000313" key="3">
    <source>
        <dbReference type="EnsemblMetazoa" id="ASIC020201-PA"/>
    </source>
</evidence>
<proteinExistence type="predicted"/>
<evidence type="ECO:0000313" key="4">
    <source>
        <dbReference type="Proteomes" id="UP000030765"/>
    </source>
</evidence>
<keyword evidence="4" id="KW-1185">Reference proteome</keyword>
<protein>
    <submittedName>
        <fullName evidence="2 3">Multidrug transporter</fullName>
    </submittedName>
</protein>